<evidence type="ECO:0008006" key="4">
    <source>
        <dbReference type="Google" id="ProtNLM"/>
    </source>
</evidence>
<feature type="region of interest" description="Disordered" evidence="1">
    <location>
        <begin position="1"/>
        <end position="22"/>
    </location>
</feature>
<gene>
    <name evidence="2" type="ORF">EV421DRAFT_275764</name>
</gene>
<dbReference type="AlphaFoldDB" id="A0AA39IX88"/>
<evidence type="ECO:0000256" key="1">
    <source>
        <dbReference type="SAM" id="MobiDB-lite"/>
    </source>
</evidence>
<evidence type="ECO:0000313" key="2">
    <source>
        <dbReference type="EMBL" id="KAK0430573.1"/>
    </source>
</evidence>
<proteinExistence type="predicted"/>
<name>A0AA39IX88_9AGAR</name>
<dbReference type="Proteomes" id="UP001175226">
    <property type="component" value="Unassembled WGS sequence"/>
</dbReference>
<evidence type="ECO:0000313" key="3">
    <source>
        <dbReference type="Proteomes" id="UP001175226"/>
    </source>
</evidence>
<comment type="caution">
    <text evidence="2">The sequence shown here is derived from an EMBL/GenBank/DDBJ whole genome shotgun (WGS) entry which is preliminary data.</text>
</comment>
<protein>
    <recommendedName>
        <fullName evidence="4">SAM domain-containing protein</fullName>
    </recommendedName>
</protein>
<reference evidence="2" key="1">
    <citation type="submission" date="2023-06" db="EMBL/GenBank/DDBJ databases">
        <authorList>
            <consortium name="Lawrence Berkeley National Laboratory"/>
            <person name="Ahrendt S."/>
            <person name="Sahu N."/>
            <person name="Indic B."/>
            <person name="Wong-Bajracharya J."/>
            <person name="Merenyi Z."/>
            <person name="Ke H.-M."/>
            <person name="Monk M."/>
            <person name="Kocsube S."/>
            <person name="Drula E."/>
            <person name="Lipzen A."/>
            <person name="Balint B."/>
            <person name="Henrissat B."/>
            <person name="Andreopoulos B."/>
            <person name="Martin F.M."/>
            <person name="Harder C.B."/>
            <person name="Rigling D."/>
            <person name="Ford K.L."/>
            <person name="Foster G.D."/>
            <person name="Pangilinan J."/>
            <person name="Papanicolaou A."/>
            <person name="Barry K."/>
            <person name="LaButti K."/>
            <person name="Viragh M."/>
            <person name="Koriabine M."/>
            <person name="Yan M."/>
            <person name="Riley R."/>
            <person name="Champramary S."/>
            <person name="Plett K.L."/>
            <person name="Tsai I.J."/>
            <person name="Slot J."/>
            <person name="Sipos G."/>
            <person name="Plett J."/>
            <person name="Nagy L.G."/>
            <person name="Grigoriev I.V."/>
        </authorList>
    </citation>
    <scope>NUCLEOTIDE SEQUENCE</scope>
    <source>
        <strain evidence="2">FPL87.14</strain>
    </source>
</reference>
<organism evidence="2 3">
    <name type="scientific">Armillaria borealis</name>
    <dbReference type="NCBI Taxonomy" id="47425"/>
    <lineage>
        <taxon>Eukaryota</taxon>
        <taxon>Fungi</taxon>
        <taxon>Dikarya</taxon>
        <taxon>Basidiomycota</taxon>
        <taxon>Agaricomycotina</taxon>
        <taxon>Agaricomycetes</taxon>
        <taxon>Agaricomycetidae</taxon>
        <taxon>Agaricales</taxon>
        <taxon>Marasmiineae</taxon>
        <taxon>Physalacriaceae</taxon>
        <taxon>Armillaria</taxon>
    </lineage>
</organism>
<accession>A0AA39IX88</accession>
<sequence length="474" mass="52750">MAPQRSRSPEPQGRPTQVYITFSTTTTVPSTASSTKKSAGARKNLKSSKTKTFDYQFSSRTPALESYTAFATALLTHSASAKYIPLLEKKRYISFKMSTKKIKNTASDVETPEEFNQIVKKSVVWDTGATKEIYIWLELDLVRVLWSKRNAAEDSDDDNESINDEDGNKNVDTLGELAHARKLLTDKWGNHHNQHLTYIDNRRGITWELTDPQIDTWVRHIADAKATVNDPPAVPEFDEEYRQPAIPAHKRPNRLASIAESAGELPPVSELGHAATIFQSIANILTNSTQKPLADTTAPGSIAVASESPVNSPSKLPRFLTYAKNKGVSHALQYQNVLKGVDFGPDILPLVGTDSLTNLGVSDGDAIRLKSLAADWWKSPEARCRSEPVKRPIEPDSDEEAPPAKCYHFEKRWPDDQGAHTLFGSGTKEIDDGAEPNDFTWFYHCEIRNMMVELPSHLEPILDGEDPADFDADY</sequence>
<keyword evidence="3" id="KW-1185">Reference proteome</keyword>
<dbReference type="EMBL" id="JAUEPT010000142">
    <property type="protein sequence ID" value="KAK0430573.1"/>
    <property type="molecule type" value="Genomic_DNA"/>
</dbReference>